<dbReference type="GO" id="GO:0031409">
    <property type="term" value="F:pigment binding"/>
    <property type="evidence" value="ECO:0007669"/>
    <property type="project" value="InterPro"/>
</dbReference>
<dbReference type="GO" id="GO:0006629">
    <property type="term" value="P:lipid metabolic process"/>
    <property type="evidence" value="ECO:0007669"/>
    <property type="project" value="TreeGrafter"/>
</dbReference>
<dbReference type="InterPro" id="IPR012674">
    <property type="entry name" value="Calycin"/>
</dbReference>
<dbReference type="PANTHER" id="PTHR10612">
    <property type="entry name" value="APOLIPOPROTEIN D"/>
    <property type="match status" value="1"/>
</dbReference>
<dbReference type="PANTHER" id="PTHR10612:SF34">
    <property type="entry name" value="APOLIPOPROTEIN D"/>
    <property type="match status" value="1"/>
</dbReference>
<dbReference type="GO" id="GO:0000302">
    <property type="term" value="P:response to reactive oxygen species"/>
    <property type="evidence" value="ECO:0007669"/>
    <property type="project" value="TreeGrafter"/>
</dbReference>
<dbReference type="PRINTS" id="PR01273">
    <property type="entry name" value="INVTBRTCOLOR"/>
</dbReference>
<evidence type="ECO:0000256" key="1">
    <source>
        <dbReference type="ARBA" id="ARBA00006889"/>
    </source>
</evidence>
<evidence type="ECO:0000259" key="4">
    <source>
        <dbReference type="Pfam" id="PF00061"/>
    </source>
</evidence>
<proteinExistence type="evidence at transcript level"/>
<dbReference type="GO" id="GO:0005737">
    <property type="term" value="C:cytoplasm"/>
    <property type="evidence" value="ECO:0007669"/>
    <property type="project" value="TreeGrafter"/>
</dbReference>
<dbReference type="SMR" id="I0C0B5"/>
<dbReference type="SUPFAM" id="SSF50814">
    <property type="entry name" value="Lipocalins"/>
    <property type="match status" value="1"/>
</dbReference>
<organism evidence="5">
    <name type="scientific">Antheraea pernyi</name>
    <name type="common">Chinese oak silk moth</name>
    <name type="synonym">Bombyx pernyi</name>
    <dbReference type="NCBI Taxonomy" id="7119"/>
    <lineage>
        <taxon>Eukaryota</taxon>
        <taxon>Metazoa</taxon>
        <taxon>Ecdysozoa</taxon>
        <taxon>Arthropoda</taxon>
        <taxon>Hexapoda</taxon>
        <taxon>Insecta</taxon>
        <taxon>Pterygota</taxon>
        <taxon>Neoptera</taxon>
        <taxon>Endopterygota</taxon>
        <taxon>Lepidoptera</taxon>
        <taxon>Glossata</taxon>
        <taxon>Ditrysia</taxon>
        <taxon>Bombycoidea</taxon>
        <taxon>Saturniidae</taxon>
        <taxon>Saturniinae</taxon>
        <taxon>Saturniini</taxon>
        <taxon>Antheraea</taxon>
    </lineage>
</organism>
<dbReference type="EMBL" id="JQ913012">
    <property type="protein sequence ID" value="AFH68244.1"/>
    <property type="molecule type" value="mRNA"/>
</dbReference>
<keyword evidence="3" id="KW-0732">Signal</keyword>
<sequence>MQILGLFVMYFAVASADVIHEGPCPGMKPVEKLNLTAYQGVWYEISKLPAANEENGSCASAEYKLDGDIVKVKNTHVVGDVQKFVEGTAKFADDANGSGKVIVNFSFGEISTESTLLILATDYTSYAVSYTCKFDEKNNSHQVNLWILSRTKTLEGEGKTVVDNLLKENSKEIDESKLVETDFSEDACRYSSSSVVIDPAKL</sequence>
<comment type="similarity">
    <text evidence="1 3">Belongs to the calycin superfamily. Lipocalin family.</text>
</comment>
<dbReference type="PIRSF" id="PIRSF036893">
    <property type="entry name" value="Lipocalin_ApoD"/>
    <property type="match status" value="1"/>
</dbReference>
<keyword evidence="2" id="KW-1015">Disulfide bond</keyword>
<feature type="domain" description="Lipocalin/cytosolic fatty-acid binding" evidence="4">
    <location>
        <begin position="39"/>
        <end position="184"/>
    </location>
</feature>
<evidence type="ECO:0000256" key="3">
    <source>
        <dbReference type="PIRNR" id="PIRNR036893"/>
    </source>
</evidence>
<evidence type="ECO:0000256" key="2">
    <source>
        <dbReference type="ARBA" id="ARBA00023157"/>
    </source>
</evidence>
<reference evidence="5" key="1">
    <citation type="submission" date="2012-04" db="EMBL/GenBank/DDBJ databases">
        <authorList>
            <person name="Li W."/>
        </authorList>
    </citation>
    <scope>NUCLEOTIDE SEQUENCE</scope>
</reference>
<feature type="chain" id="PRO_5013438033" evidence="3">
    <location>
        <begin position="17"/>
        <end position="202"/>
    </location>
</feature>
<dbReference type="InterPro" id="IPR022271">
    <property type="entry name" value="Lipocalin_ApoD"/>
</dbReference>
<dbReference type="InterPro" id="IPR003057">
    <property type="entry name" value="Invtbrt_color"/>
</dbReference>
<dbReference type="Gene3D" id="2.40.128.20">
    <property type="match status" value="1"/>
</dbReference>
<dbReference type="InterPro" id="IPR000566">
    <property type="entry name" value="Lipocln_cytosolic_FA-bd_dom"/>
</dbReference>
<dbReference type="Pfam" id="PF00061">
    <property type="entry name" value="Lipocalin"/>
    <property type="match status" value="1"/>
</dbReference>
<protein>
    <submittedName>
        <fullName evidence="5">Biliverdin binding protein-1</fullName>
    </submittedName>
</protein>
<dbReference type="AlphaFoldDB" id="I0C0B5"/>
<accession>I0C0B5</accession>
<name>I0C0B5_ANTPE</name>
<feature type="signal peptide" evidence="3">
    <location>
        <begin position="1"/>
        <end position="16"/>
    </location>
</feature>
<evidence type="ECO:0000313" key="5">
    <source>
        <dbReference type="EMBL" id="AFH68244.1"/>
    </source>
</evidence>